<keyword evidence="3" id="KW-1185">Reference proteome</keyword>
<evidence type="ECO:0000313" key="3">
    <source>
        <dbReference type="Proteomes" id="UP001055337"/>
    </source>
</evidence>
<protein>
    <submittedName>
        <fullName evidence="2">Glycosyltransferase</fullName>
    </submittedName>
</protein>
<reference evidence="2" key="1">
    <citation type="submission" date="2022-08" db="EMBL/GenBank/DDBJ databases">
        <title>Whole genome sequencing of non-tuberculosis mycobacteria type-strains.</title>
        <authorList>
            <person name="Igarashi Y."/>
            <person name="Osugi A."/>
            <person name="Mitarai S."/>
        </authorList>
    </citation>
    <scope>NUCLEOTIDE SEQUENCE</scope>
    <source>
        <strain evidence="2">JCM 16369</strain>
    </source>
</reference>
<name>A0ABY3TSD1_9MYCO</name>
<evidence type="ECO:0000259" key="1">
    <source>
        <dbReference type="Pfam" id="PF00535"/>
    </source>
</evidence>
<dbReference type="InterPro" id="IPR001173">
    <property type="entry name" value="Glyco_trans_2-like"/>
</dbReference>
<dbReference type="Pfam" id="PF00535">
    <property type="entry name" value="Glycos_transf_2"/>
    <property type="match status" value="1"/>
</dbReference>
<proteinExistence type="predicted"/>
<dbReference type="EMBL" id="CP092362">
    <property type="protein sequence ID" value="ULN42213.1"/>
    <property type="molecule type" value="Genomic_DNA"/>
</dbReference>
<accession>A0ABY3TSD1</accession>
<dbReference type="Proteomes" id="UP001055337">
    <property type="component" value="Chromosome"/>
</dbReference>
<dbReference type="CDD" id="cd00761">
    <property type="entry name" value="Glyco_tranf_GTA_type"/>
    <property type="match status" value="1"/>
</dbReference>
<organism evidence="2 3">
    <name type="scientific">Mycolicibacterium crocinum</name>
    <dbReference type="NCBI Taxonomy" id="388459"/>
    <lineage>
        <taxon>Bacteria</taxon>
        <taxon>Bacillati</taxon>
        <taxon>Actinomycetota</taxon>
        <taxon>Actinomycetes</taxon>
        <taxon>Mycobacteriales</taxon>
        <taxon>Mycobacteriaceae</taxon>
        <taxon>Mycolicibacterium</taxon>
    </lineage>
</organism>
<feature type="domain" description="Glycosyltransferase 2-like" evidence="1">
    <location>
        <begin position="8"/>
        <end position="123"/>
    </location>
</feature>
<dbReference type="RefSeq" id="WP_240178669.1">
    <property type="nucleotide sequence ID" value="NZ_CP092362.2"/>
</dbReference>
<gene>
    <name evidence="2" type="ORF">MI149_03525</name>
</gene>
<dbReference type="InterPro" id="IPR029044">
    <property type="entry name" value="Nucleotide-diphossugar_trans"/>
</dbReference>
<dbReference type="InterPro" id="IPR050834">
    <property type="entry name" value="Glycosyltransf_2"/>
</dbReference>
<evidence type="ECO:0000313" key="2">
    <source>
        <dbReference type="EMBL" id="ULN42213.1"/>
    </source>
</evidence>
<dbReference type="SUPFAM" id="SSF53448">
    <property type="entry name" value="Nucleotide-diphospho-sugar transferases"/>
    <property type="match status" value="1"/>
</dbReference>
<dbReference type="PANTHER" id="PTHR43685:SF2">
    <property type="entry name" value="GLYCOSYLTRANSFERASE 2-LIKE DOMAIN-CONTAINING PROTEIN"/>
    <property type="match status" value="1"/>
</dbReference>
<dbReference type="Gene3D" id="3.90.550.10">
    <property type="entry name" value="Spore Coat Polysaccharide Biosynthesis Protein SpsA, Chain A"/>
    <property type="match status" value="1"/>
</dbReference>
<dbReference type="PANTHER" id="PTHR43685">
    <property type="entry name" value="GLYCOSYLTRANSFERASE"/>
    <property type="match status" value="1"/>
</dbReference>
<sequence>MTPEMTVSVVIPTICRESLRTAVESALNQTRPPAEVVVVVDAPGELHLPSSPAINVVRTPGRVGPSMAKHIGVEAASGNVIALLDDDDVWLPDKLEKQLAAAPPGDEWILSSRFTIHSDDGTSTVGPKTVITPHESVAAYLYEFRAKRSFSMLPTPTLVFPRSLADTVPWSVAAGAIHDDPTWLIEVRRARPQVPIIQVPEPLVDVMWTPASLSRSGVDRSKVYIAWGVKELADESPRVRGDYMLTSGVGSALGAGSPRGVARAIMAGVRYGRPGPLAWASAAKSVLKVGVGRMKAR</sequence>